<dbReference type="PANTHER" id="PTHR43309:SF3">
    <property type="entry name" value="5-OXOPROLINASE SUBUNIT C"/>
    <property type="match status" value="1"/>
</dbReference>
<organism evidence="6 7">
    <name type="scientific">Microlunatus aurantiacus</name>
    <dbReference type="NCBI Taxonomy" id="446786"/>
    <lineage>
        <taxon>Bacteria</taxon>
        <taxon>Bacillati</taxon>
        <taxon>Actinomycetota</taxon>
        <taxon>Actinomycetes</taxon>
        <taxon>Propionibacteriales</taxon>
        <taxon>Propionibacteriaceae</taxon>
        <taxon>Microlunatus</taxon>
    </lineage>
</organism>
<evidence type="ECO:0000256" key="4">
    <source>
        <dbReference type="SAM" id="MobiDB-lite"/>
    </source>
</evidence>
<dbReference type="Pfam" id="PF02626">
    <property type="entry name" value="CT_A_B"/>
    <property type="match status" value="1"/>
</dbReference>
<dbReference type="SUPFAM" id="SSF50891">
    <property type="entry name" value="Cyclophilin-like"/>
    <property type="match status" value="1"/>
</dbReference>
<name>A0ABP7CMP0_9ACTN</name>
<feature type="region of interest" description="Disordered" evidence="4">
    <location>
        <begin position="270"/>
        <end position="297"/>
    </location>
</feature>
<dbReference type="NCBIfam" id="TIGR00724">
    <property type="entry name" value="urea_amlyse_rel"/>
    <property type="match status" value="1"/>
</dbReference>
<dbReference type="EMBL" id="BAAAYX010000002">
    <property type="protein sequence ID" value="GAA3692379.1"/>
    <property type="molecule type" value="Genomic_DNA"/>
</dbReference>
<keyword evidence="2" id="KW-0378">Hydrolase</keyword>
<protein>
    <submittedName>
        <fullName evidence="6">Biotin-dependent carboxyltransferase family protein</fullName>
    </submittedName>
</protein>
<dbReference type="Gene3D" id="2.40.100.10">
    <property type="entry name" value="Cyclophilin-like"/>
    <property type="match status" value="1"/>
</dbReference>
<dbReference type="PANTHER" id="PTHR43309">
    <property type="entry name" value="5-OXOPROLINASE SUBUNIT C"/>
    <property type="match status" value="1"/>
</dbReference>
<accession>A0ABP7CMP0</accession>
<dbReference type="SMART" id="SM00797">
    <property type="entry name" value="AHS2"/>
    <property type="match status" value="1"/>
</dbReference>
<dbReference type="InterPro" id="IPR052708">
    <property type="entry name" value="PxpC"/>
</dbReference>
<evidence type="ECO:0000313" key="7">
    <source>
        <dbReference type="Proteomes" id="UP001500051"/>
    </source>
</evidence>
<evidence type="ECO:0000256" key="2">
    <source>
        <dbReference type="ARBA" id="ARBA00022801"/>
    </source>
</evidence>
<dbReference type="InterPro" id="IPR029000">
    <property type="entry name" value="Cyclophilin-like_dom_sf"/>
</dbReference>
<evidence type="ECO:0000256" key="3">
    <source>
        <dbReference type="ARBA" id="ARBA00022840"/>
    </source>
</evidence>
<gene>
    <name evidence="6" type="ORF">GCM10022204_04710</name>
</gene>
<evidence type="ECO:0000256" key="1">
    <source>
        <dbReference type="ARBA" id="ARBA00022741"/>
    </source>
</evidence>
<sequence length="297" mass="30973">MLVVRRCGPQSLLEDLGRPGLAHLGVSGSGAADRAALRLANRLVGNPEDAVAVECLLGGLAVEADRVHWVAVTGAPTEVTVDGTPTGSHTPVALRAGQTLSIAPPPRGLRSYLAVRGGIEITLTLGSGSTDLLSGLGPAPLAPSTELRVGAARQPFPVTDLARWEPLRTTLRVLPGPRRDWFTDEAWRTLLTADWRVSADADRVAVRLTGPTLTRARTEELPSEAMVRGALQVPPSGLPLVFGPDHPVTGGYPVIAVLTASDADHAGQLRPGDTVHFTSARRFTSAPGPASAPPRSG</sequence>
<dbReference type="InterPro" id="IPR003778">
    <property type="entry name" value="CT_A_B"/>
</dbReference>
<dbReference type="RefSeq" id="WP_344810656.1">
    <property type="nucleotide sequence ID" value="NZ_BAAAYX010000002.1"/>
</dbReference>
<reference evidence="7" key="1">
    <citation type="journal article" date="2019" name="Int. J. Syst. Evol. Microbiol.">
        <title>The Global Catalogue of Microorganisms (GCM) 10K type strain sequencing project: providing services to taxonomists for standard genome sequencing and annotation.</title>
        <authorList>
            <consortium name="The Broad Institute Genomics Platform"/>
            <consortium name="The Broad Institute Genome Sequencing Center for Infectious Disease"/>
            <person name="Wu L."/>
            <person name="Ma J."/>
        </authorList>
    </citation>
    <scope>NUCLEOTIDE SEQUENCE [LARGE SCALE GENOMIC DNA]</scope>
    <source>
        <strain evidence="7">JCM 16548</strain>
    </source>
</reference>
<keyword evidence="1" id="KW-0547">Nucleotide-binding</keyword>
<dbReference type="Proteomes" id="UP001500051">
    <property type="component" value="Unassembled WGS sequence"/>
</dbReference>
<keyword evidence="3" id="KW-0067">ATP-binding</keyword>
<feature type="domain" description="Carboxyltransferase" evidence="5">
    <location>
        <begin position="23"/>
        <end position="296"/>
    </location>
</feature>
<comment type="caution">
    <text evidence="6">The sequence shown here is derived from an EMBL/GenBank/DDBJ whole genome shotgun (WGS) entry which is preliminary data.</text>
</comment>
<evidence type="ECO:0000259" key="5">
    <source>
        <dbReference type="SMART" id="SM00797"/>
    </source>
</evidence>
<evidence type="ECO:0000313" key="6">
    <source>
        <dbReference type="EMBL" id="GAA3692379.1"/>
    </source>
</evidence>
<keyword evidence="7" id="KW-1185">Reference proteome</keyword>
<proteinExistence type="predicted"/>